<evidence type="ECO:0000313" key="2">
    <source>
        <dbReference type="Proteomes" id="UP000292702"/>
    </source>
</evidence>
<gene>
    <name evidence="1" type="ORF">EIP91_002889</name>
</gene>
<keyword evidence="2" id="KW-1185">Reference proteome</keyword>
<protein>
    <submittedName>
        <fullName evidence="1">Uncharacterized protein</fullName>
    </submittedName>
</protein>
<sequence>MTSKNHASEVDPLSPLYNIFVRHAMHMQSKIRRSPHHGQRLGWVPQDESFWQLRGKIDPISPANAVAVFSRCISQTDCAASFVPTASELLLYVSTAGTDSQIAQLTQSLQVLWTVLMSTSLEEARKSLSCIALGYDLERILQAFDAQWEQHKNAFDQSHVPIDDRNHDLVLFLETFAKVKTTPRSDKGAIIELLRTAYNFQGGITISKWSKIARKKAGVHEARAWLYDIFLPLAAVQGLCEEACFKNIADEPDEQQSILRALMKFPLKVEIVRCATQTATIPSYVFAPSWLEQKFRDQHKENGNTFGPEETKYLKSFISAAGREFKKESASAEDPMCLRVLTHPEFALYSHLSTLGVRPIGDLPQIGTSASTCYACFNVIRILASSSRKKSQWIEEPTHFALTHWKGPEKLGENGIQDMQWRFLEIIGQHITSVVRAEKQHDSLRPQTETIPSKRSLAIYSWD</sequence>
<comment type="caution">
    <text evidence="1">The sequence shown here is derived from an EMBL/GenBank/DDBJ whole genome shotgun (WGS) entry which is preliminary data.</text>
</comment>
<evidence type="ECO:0000313" key="1">
    <source>
        <dbReference type="EMBL" id="TCD70543.1"/>
    </source>
</evidence>
<proteinExistence type="predicted"/>
<reference evidence="1 2" key="1">
    <citation type="submission" date="2018-11" db="EMBL/GenBank/DDBJ databases">
        <title>Genome assembly of Steccherinum ochraceum LE-BIN_3174, the white-rot fungus of the Steccherinaceae family (The Residual Polyporoid clade, Polyporales, Basidiomycota).</title>
        <authorList>
            <person name="Fedorova T.V."/>
            <person name="Glazunova O.A."/>
            <person name="Landesman E.O."/>
            <person name="Moiseenko K.V."/>
            <person name="Psurtseva N.V."/>
            <person name="Savinova O.S."/>
            <person name="Shakhova N.V."/>
            <person name="Tyazhelova T.V."/>
            <person name="Vasina D.V."/>
        </authorList>
    </citation>
    <scope>NUCLEOTIDE SEQUENCE [LARGE SCALE GENOMIC DNA]</scope>
    <source>
        <strain evidence="1 2">LE-BIN_3174</strain>
    </source>
</reference>
<organism evidence="1 2">
    <name type="scientific">Steccherinum ochraceum</name>
    <dbReference type="NCBI Taxonomy" id="92696"/>
    <lineage>
        <taxon>Eukaryota</taxon>
        <taxon>Fungi</taxon>
        <taxon>Dikarya</taxon>
        <taxon>Basidiomycota</taxon>
        <taxon>Agaricomycotina</taxon>
        <taxon>Agaricomycetes</taxon>
        <taxon>Polyporales</taxon>
        <taxon>Steccherinaceae</taxon>
        <taxon>Steccherinum</taxon>
    </lineage>
</organism>
<dbReference type="Proteomes" id="UP000292702">
    <property type="component" value="Unassembled WGS sequence"/>
</dbReference>
<accession>A0A4R0RT69</accession>
<dbReference type="EMBL" id="RWJN01000019">
    <property type="protein sequence ID" value="TCD70543.1"/>
    <property type="molecule type" value="Genomic_DNA"/>
</dbReference>
<name>A0A4R0RT69_9APHY</name>
<dbReference type="AlphaFoldDB" id="A0A4R0RT69"/>